<keyword evidence="2 5" id="KW-0689">Ribosomal protein</keyword>
<keyword evidence="3 5" id="KW-0687">Ribonucleoprotein</keyword>
<proteinExistence type="inferred from homology"/>
<evidence type="ECO:0000256" key="5">
    <source>
        <dbReference type="HAMAP-Rule" id="MF_00374"/>
    </source>
</evidence>
<dbReference type="PANTHER" id="PTHR10916:SF0">
    <property type="entry name" value="LARGE RIBOSOMAL SUBUNIT PROTEIN UL29C"/>
    <property type="match status" value="1"/>
</dbReference>
<feature type="coiled-coil region" evidence="6">
    <location>
        <begin position="4"/>
        <end position="31"/>
    </location>
</feature>
<dbReference type="PANTHER" id="PTHR10916">
    <property type="entry name" value="60S RIBOSOMAL PROTEIN L35/50S RIBOSOMAL PROTEIN L29"/>
    <property type="match status" value="1"/>
</dbReference>
<evidence type="ECO:0000256" key="2">
    <source>
        <dbReference type="ARBA" id="ARBA00022980"/>
    </source>
</evidence>
<dbReference type="InterPro" id="IPR050063">
    <property type="entry name" value="Ribosomal_protein_uL29"/>
</dbReference>
<protein>
    <recommendedName>
        <fullName evidence="4 5">Large ribosomal subunit protein uL29</fullName>
    </recommendedName>
</protein>
<evidence type="ECO:0000256" key="1">
    <source>
        <dbReference type="ARBA" id="ARBA00009254"/>
    </source>
</evidence>
<dbReference type="InterPro" id="IPR001854">
    <property type="entry name" value="Ribosomal_uL29"/>
</dbReference>
<dbReference type="InterPro" id="IPR036049">
    <property type="entry name" value="Ribosomal_uL29_sf"/>
</dbReference>
<comment type="caution">
    <text evidence="7">The sequence shown here is derived from an EMBL/GenBank/DDBJ whole genome shotgun (WGS) entry which is preliminary data.</text>
</comment>
<keyword evidence="6" id="KW-0175">Coiled coil</keyword>
<dbReference type="AlphaFoldDB" id="A0A7C2K2Q8"/>
<name>A0A7C2K2Q8_UNCW3</name>
<comment type="similarity">
    <text evidence="1 5">Belongs to the universal ribosomal protein uL29 family.</text>
</comment>
<dbReference type="HAMAP" id="MF_00374">
    <property type="entry name" value="Ribosomal_uL29"/>
    <property type="match status" value="1"/>
</dbReference>
<gene>
    <name evidence="5 7" type="primary">rpmC</name>
    <name evidence="7" type="ORF">ENQ77_08535</name>
    <name evidence="8" type="ORF">ENU66_03800</name>
</gene>
<dbReference type="GO" id="GO:0003735">
    <property type="term" value="F:structural constituent of ribosome"/>
    <property type="evidence" value="ECO:0007669"/>
    <property type="project" value="InterPro"/>
</dbReference>
<sequence length="67" mass="8013">MKARELRELSLDELNKKLKELKEELFTLRMDKALHRLNQPHRFKQVKREIARVLTVMNEKRGGNNGN</sequence>
<accession>A0A7C2K2Q8</accession>
<evidence type="ECO:0000256" key="3">
    <source>
        <dbReference type="ARBA" id="ARBA00023274"/>
    </source>
</evidence>
<dbReference type="GO" id="GO:0022625">
    <property type="term" value="C:cytosolic large ribosomal subunit"/>
    <property type="evidence" value="ECO:0007669"/>
    <property type="project" value="TreeGrafter"/>
</dbReference>
<dbReference type="EMBL" id="DSOL01000244">
    <property type="protein sequence ID" value="HEN28668.1"/>
    <property type="molecule type" value="Genomic_DNA"/>
</dbReference>
<dbReference type="PROSITE" id="PS00579">
    <property type="entry name" value="RIBOSOMAL_L29"/>
    <property type="match status" value="1"/>
</dbReference>
<evidence type="ECO:0000313" key="8">
    <source>
        <dbReference type="EMBL" id="HGL17437.1"/>
    </source>
</evidence>
<dbReference type="CDD" id="cd00427">
    <property type="entry name" value="Ribosomal_L29_HIP"/>
    <property type="match status" value="1"/>
</dbReference>
<dbReference type="EMBL" id="DTDJ01000027">
    <property type="protein sequence ID" value="HGL17437.1"/>
    <property type="molecule type" value="Genomic_DNA"/>
</dbReference>
<dbReference type="InterPro" id="IPR018254">
    <property type="entry name" value="Ribosomal_uL29_CS"/>
</dbReference>
<dbReference type="Pfam" id="PF00831">
    <property type="entry name" value="Ribosomal_L29"/>
    <property type="match status" value="1"/>
</dbReference>
<evidence type="ECO:0000256" key="6">
    <source>
        <dbReference type="SAM" id="Coils"/>
    </source>
</evidence>
<dbReference type="Gene3D" id="1.10.287.310">
    <property type="match status" value="1"/>
</dbReference>
<reference evidence="7" key="1">
    <citation type="journal article" date="2020" name="mSystems">
        <title>Genome- and Community-Level Interaction Insights into Carbon Utilization and Element Cycling Functions of Hydrothermarchaeota in Hydrothermal Sediment.</title>
        <authorList>
            <person name="Zhou Z."/>
            <person name="Liu Y."/>
            <person name="Xu W."/>
            <person name="Pan J."/>
            <person name="Luo Z.H."/>
            <person name="Li M."/>
        </authorList>
    </citation>
    <scope>NUCLEOTIDE SEQUENCE [LARGE SCALE GENOMIC DNA]</scope>
    <source>
        <strain evidence="7">SpSt-34</strain>
        <strain evidence="8">SpSt-69</strain>
    </source>
</reference>
<dbReference type="GO" id="GO:0006412">
    <property type="term" value="P:translation"/>
    <property type="evidence" value="ECO:0007669"/>
    <property type="project" value="UniProtKB-UniRule"/>
</dbReference>
<organism evidence="7">
    <name type="scientific">candidate division WOR-3 bacterium</name>
    <dbReference type="NCBI Taxonomy" id="2052148"/>
    <lineage>
        <taxon>Bacteria</taxon>
        <taxon>Bacteria division WOR-3</taxon>
    </lineage>
</organism>
<dbReference type="FunFam" id="1.10.287.310:FF:000001">
    <property type="entry name" value="50S ribosomal protein L29"/>
    <property type="match status" value="1"/>
</dbReference>
<dbReference type="SUPFAM" id="SSF46561">
    <property type="entry name" value="Ribosomal protein L29 (L29p)"/>
    <property type="match status" value="1"/>
</dbReference>
<evidence type="ECO:0000313" key="7">
    <source>
        <dbReference type="EMBL" id="HEN28668.1"/>
    </source>
</evidence>
<evidence type="ECO:0000256" key="4">
    <source>
        <dbReference type="ARBA" id="ARBA00035204"/>
    </source>
</evidence>
<dbReference type="NCBIfam" id="TIGR00012">
    <property type="entry name" value="L29"/>
    <property type="match status" value="1"/>
</dbReference>